<dbReference type="PANTHER" id="PTHR42924">
    <property type="entry name" value="EXONUCLEASE"/>
    <property type="match status" value="1"/>
</dbReference>
<dbReference type="EMBL" id="VEPZ02001351">
    <property type="protein sequence ID" value="KAE8677850.1"/>
    <property type="molecule type" value="Genomic_DNA"/>
</dbReference>
<dbReference type="CDD" id="cd01650">
    <property type="entry name" value="RT_nLTR_like"/>
    <property type="match status" value="1"/>
</dbReference>
<dbReference type="Proteomes" id="UP000436088">
    <property type="component" value="Unassembled WGS sequence"/>
</dbReference>
<gene>
    <name evidence="2" type="ORF">F3Y22_tig00111493pilonHSYRG00030</name>
</gene>
<sequence length="521" mass="58696">MSRGEYIVVFHKLKRFKGYDFRQGDDKAPGPDGYTPLFFKAAWIQEYRHISCCSVVYKTITRILVERLAVYFPNMILPSQSAFVKGRSIVDNTLLAQEFVVGYVRKSISARCALKVDHQKAFDSCKKIGLTHLCFADDLKIFSKGSADSITGIQSVLGRFFEMSGLWLNPSKCDLFSAGVDVGVDVGELQDMQRILGFRPGVPPIRYLDVPLVTRKLMELDCQPLIRSISSILKVSILLTHGLSLLAKEGSLWVAWVKAYVFNEKDLWSAELKQSTSWSLRKIFSRSFEWLATKDRLLRMGMVVCARVLQLCCQNKMDRSWDSELEWAVSTLKARRFGIRIIPDVEISTIFSPRGSEPLAEEAVRLICETGGLAVLAHPWALKNPIPIIRRLKDVGRHGMEVYRSDGRLAAFNDLSDTYELLKLGGSDYHGRGGNGKSELGSVNLPVLVLHEFLKDRKIIQDEQFLKGTSSLSCGKDWIDRCLLSWLTTEERQNAEFEAIKLKLSLASIDLGGVQVLIETN</sequence>
<dbReference type="AlphaFoldDB" id="A0A6A2Y2Q2"/>
<reference evidence="2" key="1">
    <citation type="submission" date="2019-09" db="EMBL/GenBank/DDBJ databases">
        <title>Draft genome information of white flower Hibiscus syriacus.</title>
        <authorList>
            <person name="Kim Y.-M."/>
        </authorList>
    </citation>
    <scope>NUCLEOTIDE SEQUENCE [LARGE SCALE GENOMIC DNA]</scope>
    <source>
        <strain evidence="2">YM2019G1</strain>
    </source>
</reference>
<evidence type="ECO:0000259" key="1">
    <source>
        <dbReference type="Pfam" id="PF00078"/>
    </source>
</evidence>
<dbReference type="Pfam" id="PF00078">
    <property type="entry name" value="RVT_1"/>
    <property type="match status" value="1"/>
</dbReference>
<dbReference type="Gene3D" id="3.20.20.140">
    <property type="entry name" value="Metal-dependent hydrolases"/>
    <property type="match status" value="1"/>
</dbReference>
<protein>
    <submittedName>
        <fullName evidence="2">Endoplasmic reticulum-Golgi intermediate compartment protein 3-like</fullName>
    </submittedName>
</protein>
<dbReference type="GO" id="GO:0004534">
    <property type="term" value="F:5'-3' RNA exonuclease activity"/>
    <property type="evidence" value="ECO:0007669"/>
    <property type="project" value="TreeGrafter"/>
</dbReference>
<organism evidence="2 3">
    <name type="scientific">Hibiscus syriacus</name>
    <name type="common">Rose of Sharon</name>
    <dbReference type="NCBI Taxonomy" id="106335"/>
    <lineage>
        <taxon>Eukaryota</taxon>
        <taxon>Viridiplantae</taxon>
        <taxon>Streptophyta</taxon>
        <taxon>Embryophyta</taxon>
        <taxon>Tracheophyta</taxon>
        <taxon>Spermatophyta</taxon>
        <taxon>Magnoliopsida</taxon>
        <taxon>eudicotyledons</taxon>
        <taxon>Gunneridae</taxon>
        <taxon>Pentapetalae</taxon>
        <taxon>rosids</taxon>
        <taxon>malvids</taxon>
        <taxon>Malvales</taxon>
        <taxon>Malvaceae</taxon>
        <taxon>Malvoideae</taxon>
        <taxon>Hibiscus</taxon>
    </lineage>
</organism>
<accession>A0A6A2Y2Q2</accession>
<dbReference type="InterPro" id="IPR000477">
    <property type="entry name" value="RT_dom"/>
</dbReference>
<dbReference type="PANTHER" id="PTHR42924:SF3">
    <property type="entry name" value="POLYMERASE_HISTIDINOL PHOSPHATASE N-TERMINAL DOMAIN-CONTAINING PROTEIN"/>
    <property type="match status" value="1"/>
</dbReference>
<proteinExistence type="predicted"/>
<evidence type="ECO:0000313" key="3">
    <source>
        <dbReference type="Proteomes" id="UP000436088"/>
    </source>
</evidence>
<dbReference type="GO" id="GO:0035312">
    <property type="term" value="F:5'-3' DNA exonuclease activity"/>
    <property type="evidence" value="ECO:0007669"/>
    <property type="project" value="TreeGrafter"/>
</dbReference>
<evidence type="ECO:0000313" key="2">
    <source>
        <dbReference type="EMBL" id="KAE8677850.1"/>
    </source>
</evidence>
<name>A0A6A2Y2Q2_HIBSY</name>
<keyword evidence="3" id="KW-1185">Reference proteome</keyword>
<dbReference type="SUPFAM" id="SSF89550">
    <property type="entry name" value="PHP domain-like"/>
    <property type="match status" value="1"/>
</dbReference>
<comment type="caution">
    <text evidence="2">The sequence shown here is derived from an EMBL/GenBank/DDBJ whole genome shotgun (WGS) entry which is preliminary data.</text>
</comment>
<dbReference type="InterPro" id="IPR052018">
    <property type="entry name" value="PHP_domain"/>
</dbReference>
<dbReference type="InterPro" id="IPR016195">
    <property type="entry name" value="Pol/histidinol_Pase-like"/>
</dbReference>
<feature type="domain" description="Reverse transcriptase" evidence="1">
    <location>
        <begin position="45"/>
        <end position="124"/>
    </location>
</feature>